<feature type="non-terminal residue" evidence="3">
    <location>
        <position position="411"/>
    </location>
</feature>
<dbReference type="Proteomes" id="UP001153678">
    <property type="component" value="Unassembled WGS sequence"/>
</dbReference>
<dbReference type="AlphaFoldDB" id="A0A9W4T5V8"/>
<comment type="caution">
    <text evidence="3">The sequence shown here is derived from an EMBL/GenBank/DDBJ whole genome shotgun (WGS) entry which is preliminary data.</text>
</comment>
<evidence type="ECO:0000256" key="1">
    <source>
        <dbReference type="SAM" id="Coils"/>
    </source>
</evidence>
<keyword evidence="4" id="KW-1185">Reference proteome</keyword>
<feature type="non-terminal residue" evidence="3">
    <location>
        <position position="1"/>
    </location>
</feature>
<dbReference type="EMBL" id="CAMKVN010008918">
    <property type="protein sequence ID" value="CAI2192967.1"/>
    <property type="molecule type" value="Genomic_DNA"/>
</dbReference>
<dbReference type="OrthoDB" id="10622250at2759"/>
<evidence type="ECO:0000256" key="2">
    <source>
        <dbReference type="SAM" id="MobiDB-lite"/>
    </source>
</evidence>
<feature type="region of interest" description="Disordered" evidence="2">
    <location>
        <begin position="230"/>
        <end position="250"/>
    </location>
</feature>
<feature type="compositionally biased region" description="Basic and acidic residues" evidence="2">
    <location>
        <begin position="230"/>
        <end position="249"/>
    </location>
</feature>
<organism evidence="3 4">
    <name type="scientific">Funneliformis geosporum</name>
    <dbReference type="NCBI Taxonomy" id="1117311"/>
    <lineage>
        <taxon>Eukaryota</taxon>
        <taxon>Fungi</taxon>
        <taxon>Fungi incertae sedis</taxon>
        <taxon>Mucoromycota</taxon>
        <taxon>Glomeromycotina</taxon>
        <taxon>Glomeromycetes</taxon>
        <taxon>Glomerales</taxon>
        <taxon>Glomeraceae</taxon>
        <taxon>Funneliformis</taxon>
    </lineage>
</organism>
<sequence length="411" mass="46883">VPLYPYNNGSQPTKIRIAKLTLQTEGDYYFNGKGYFPTIPHETAHADPTYAEIIQEFQQEIEKQKKDQEQAEETKQQAQTRINEIYSEIKALIQSQITALESSFIIITPEILATEQEKQVQPEDLQPYLKETNFEKFKDAGGTKTAIPKGDDTYMPYLSSVSLQRVEDISGWDSLSDTTYIILPKGYNDQRTCEDIKTTIEKDKMVGIFTGLLEKWAGISLNEVTKSLFHDQNTEESKASEERESERKTKYAGAKKAGNYLAQKGYYKLVPHILEGDKDGFFAGIFSKGVYLYEEHPHEYYTIKLERGKYTNTLLVGGNPQVEIYKSSYVRRQDGTGGNIFETLMDQANRYRNHSYEDSRNSDHKNTHGVKGANKIIAEQIAEGNRSTIKVRFIGELEIRQGQDDPNEIGK</sequence>
<accession>A0A9W4T5V8</accession>
<evidence type="ECO:0000313" key="4">
    <source>
        <dbReference type="Proteomes" id="UP001153678"/>
    </source>
</evidence>
<proteinExistence type="predicted"/>
<keyword evidence="1" id="KW-0175">Coiled coil</keyword>
<protein>
    <submittedName>
        <fullName evidence="3">18401_t:CDS:1</fullName>
    </submittedName>
</protein>
<name>A0A9W4T5V8_9GLOM</name>
<evidence type="ECO:0000313" key="3">
    <source>
        <dbReference type="EMBL" id="CAI2192967.1"/>
    </source>
</evidence>
<reference evidence="3" key="1">
    <citation type="submission" date="2022-08" db="EMBL/GenBank/DDBJ databases">
        <authorList>
            <person name="Kallberg Y."/>
            <person name="Tangrot J."/>
            <person name="Rosling A."/>
        </authorList>
    </citation>
    <scope>NUCLEOTIDE SEQUENCE</scope>
    <source>
        <strain evidence="3">Wild A</strain>
    </source>
</reference>
<gene>
    <name evidence="3" type="ORF">FWILDA_LOCUS15842</name>
</gene>
<feature type="coiled-coil region" evidence="1">
    <location>
        <begin position="54"/>
        <end position="95"/>
    </location>
</feature>